<comment type="caution">
    <text evidence="2">The sequence shown here is derived from an EMBL/GenBank/DDBJ whole genome shotgun (WGS) entry which is preliminary data.</text>
</comment>
<evidence type="ECO:0000313" key="3">
    <source>
        <dbReference type="EMBL" id="CAF4287260.1"/>
    </source>
</evidence>
<proteinExistence type="predicted"/>
<feature type="compositionally biased region" description="Low complexity" evidence="1">
    <location>
        <begin position="13"/>
        <end position="41"/>
    </location>
</feature>
<sequence>MKTSERNRKTNPSSQSTATIAGTGTSAASSSTSTTSSTPTTTCTAVAQLITGSIDDADCPPGTLSRLNQSKYATQPPLPRRHVVESHD</sequence>
<evidence type="ECO:0000256" key="1">
    <source>
        <dbReference type="SAM" id="MobiDB-lite"/>
    </source>
</evidence>
<organism evidence="2 4">
    <name type="scientific">Didymodactylos carnosus</name>
    <dbReference type="NCBI Taxonomy" id="1234261"/>
    <lineage>
        <taxon>Eukaryota</taxon>
        <taxon>Metazoa</taxon>
        <taxon>Spiralia</taxon>
        <taxon>Gnathifera</taxon>
        <taxon>Rotifera</taxon>
        <taxon>Eurotatoria</taxon>
        <taxon>Bdelloidea</taxon>
        <taxon>Philodinida</taxon>
        <taxon>Philodinidae</taxon>
        <taxon>Didymodactylos</taxon>
    </lineage>
</organism>
<dbReference type="Proteomes" id="UP000663829">
    <property type="component" value="Unassembled WGS sequence"/>
</dbReference>
<accession>A0A815KQF9</accession>
<evidence type="ECO:0000313" key="4">
    <source>
        <dbReference type="Proteomes" id="UP000663829"/>
    </source>
</evidence>
<protein>
    <submittedName>
        <fullName evidence="2">Uncharacterized protein</fullName>
    </submittedName>
</protein>
<evidence type="ECO:0000313" key="2">
    <source>
        <dbReference type="EMBL" id="CAF1392912.1"/>
    </source>
</evidence>
<keyword evidence="4" id="KW-1185">Reference proteome</keyword>
<reference evidence="2" key="1">
    <citation type="submission" date="2021-02" db="EMBL/GenBank/DDBJ databases">
        <authorList>
            <person name="Nowell W R."/>
        </authorList>
    </citation>
    <scope>NUCLEOTIDE SEQUENCE</scope>
</reference>
<name>A0A815KQF9_9BILA</name>
<dbReference type="EMBL" id="CAJOBC010082502">
    <property type="protein sequence ID" value="CAF4287260.1"/>
    <property type="molecule type" value="Genomic_DNA"/>
</dbReference>
<dbReference type="Proteomes" id="UP000681722">
    <property type="component" value="Unassembled WGS sequence"/>
</dbReference>
<gene>
    <name evidence="2" type="ORF">GPM918_LOCUS32884</name>
    <name evidence="3" type="ORF">SRO942_LOCUS33555</name>
</gene>
<feature type="region of interest" description="Disordered" evidence="1">
    <location>
        <begin position="53"/>
        <end position="88"/>
    </location>
</feature>
<feature type="region of interest" description="Disordered" evidence="1">
    <location>
        <begin position="1"/>
        <end position="41"/>
    </location>
</feature>
<dbReference type="AlphaFoldDB" id="A0A815KQF9"/>
<dbReference type="EMBL" id="CAJNOQ010017093">
    <property type="protein sequence ID" value="CAF1392912.1"/>
    <property type="molecule type" value="Genomic_DNA"/>
</dbReference>